<dbReference type="Pfam" id="PF01546">
    <property type="entry name" value="Peptidase_M20"/>
    <property type="match status" value="1"/>
</dbReference>
<keyword evidence="3" id="KW-0862">Zinc</keyword>
<comment type="caution">
    <text evidence="4">The sequence shown here is derived from an EMBL/GenBank/DDBJ whole genome shotgun (WGS) entry which is preliminary data.</text>
</comment>
<dbReference type="GO" id="GO:0016813">
    <property type="term" value="F:hydrolase activity, acting on carbon-nitrogen (but not peptide) bonds, in linear amidines"/>
    <property type="evidence" value="ECO:0007669"/>
    <property type="project" value="InterPro"/>
</dbReference>
<feature type="binding site" evidence="3">
    <location>
        <position position="382"/>
    </location>
    <ligand>
        <name>Zn(2+)</name>
        <dbReference type="ChEBI" id="CHEBI:29105"/>
        <label>2</label>
    </ligand>
</feature>
<keyword evidence="5" id="KW-1185">Reference proteome</keyword>
<dbReference type="AlphaFoldDB" id="A0A7W6K544"/>
<comment type="cofactor">
    <cofactor evidence="3">
        <name>Zn(2+)</name>
        <dbReference type="ChEBI" id="CHEBI:29105"/>
    </cofactor>
    <text evidence="3">Binds 2 Zn(2+) ions per subunit.</text>
</comment>
<sequence>MMPGSLRIDPARLVARIERLGGIGALEGGGVCRLALTPSEKLGRDHLVAEMTALGLDVTVDAIGNIFGTRKARREGPAVLLGSHIDTVATGGLYDGALGVLAGLEVIATLNDAGVETELPIAVAAFTNEEGSRFAPDMLGSLVFVGGLHLQEALDIVSIDGKRLGDELTAIGYAGTGHGPKEIAAYFELHIEQGPILEDEKIGIGTVMGVQGISWTEITLNGRSSHAGTTPIRLRRDAGLAAARIAAGVGAFVREMGGDQVGTVGVLTLSPNLVNVVAQKAVMTVDLRNPDETLLKQAEARLAALIETVTDEENVTFETRSLARFEPVDFAPVLIDQVDETARALCLSTRRLFSGAGHDAQMIARIAPAAMIFVPSVNGISHNITEFTAAADLANGANVLLQVTLKQALPTNGEETR</sequence>
<evidence type="ECO:0000256" key="1">
    <source>
        <dbReference type="ARBA" id="ARBA00006153"/>
    </source>
</evidence>
<keyword evidence="2 4" id="KW-0378">Hydrolase</keyword>
<dbReference type="InterPro" id="IPR002933">
    <property type="entry name" value="Peptidase_M20"/>
</dbReference>
<feature type="binding site" evidence="3">
    <location>
        <position position="95"/>
    </location>
    <ligand>
        <name>Zn(2+)</name>
        <dbReference type="ChEBI" id="CHEBI:29105"/>
        <label>2</label>
    </ligand>
</feature>
<reference evidence="4 5" key="1">
    <citation type="submission" date="2020-08" db="EMBL/GenBank/DDBJ databases">
        <title>Genomic Encyclopedia of Type Strains, Phase IV (KMG-IV): sequencing the most valuable type-strain genomes for metagenomic binning, comparative biology and taxonomic classification.</title>
        <authorList>
            <person name="Goeker M."/>
        </authorList>
    </citation>
    <scope>NUCLEOTIDE SEQUENCE [LARGE SCALE GENOMIC DNA]</scope>
    <source>
        <strain evidence="4 5">DSM 26385</strain>
    </source>
</reference>
<dbReference type="CDD" id="cd03884">
    <property type="entry name" value="M20_bAS"/>
    <property type="match status" value="1"/>
</dbReference>
<dbReference type="GO" id="GO:0046872">
    <property type="term" value="F:metal ion binding"/>
    <property type="evidence" value="ECO:0007669"/>
    <property type="project" value="UniProtKB-KW"/>
</dbReference>
<organism evidence="4 5">
    <name type="scientific">Allorhizobium borbori</name>
    <dbReference type="NCBI Taxonomy" id="485907"/>
    <lineage>
        <taxon>Bacteria</taxon>
        <taxon>Pseudomonadati</taxon>
        <taxon>Pseudomonadota</taxon>
        <taxon>Alphaproteobacteria</taxon>
        <taxon>Hyphomicrobiales</taxon>
        <taxon>Rhizobiaceae</taxon>
        <taxon>Rhizobium/Agrobacterium group</taxon>
        <taxon>Allorhizobium</taxon>
    </lineage>
</organism>
<dbReference type="RefSeq" id="WP_183794735.1">
    <property type="nucleotide sequence ID" value="NZ_JACIDU010000019.1"/>
</dbReference>
<dbReference type="PIRSF" id="PIRSF001235">
    <property type="entry name" value="Amidase_carbamoylase"/>
    <property type="match status" value="1"/>
</dbReference>
<feature type="binding site" evidence="3">
    <location>
        <position position="95"/>
    </location>
    <ligand>
        <name>Zn(2+)</name>
        <dbReference type="ChEBI" id="CHEBI:29105"/>
        <label>1</label>
    </ligand>
</feature>
<feature type="binding site" evidence="3">
    <location>
        <position position="190"/>
    </location>
    <ligand>
        <name>Zn(2+)</name>
        <dbReference type="ChEBI" id="CHEBI:29105"/>
        <label>1</label>
    </ligand>
</feature>
<dbReference type="InterPro" id="IPR001261">
    <property type="entry name" value="ArgE/DapE_CS"/>
</dbReference>
<dbReference type="NCBIfam" id="NF006771">
    <property type="entry name" value="PRK09290.1-5"/>
    <property type="match status" value="1"/>
</dbReference>
<proteinExistence type="inferred from homology"/>
<gene>
    <name evidence="4" type="ORF">GGQ66_003928</name>
</gene>
<feature type="binding site" evidence="3">
    <location>
        <position position="84"/>
    </location>
    <ligand>
        <name>Zn(2+)</name>
        <dbReference type="ChEBI" id="CHEBI:29105"/>
        <label>1</label>
    </ligand>
</feature>
<dbReference type="Proteomes" id="UP000584824">
    <property type="component" value="Unassembled WGS sequence"/>
</dbReference>
<dbReference type="EC" id="3.5.1.87" evidence="4"/>
<dbReference type="InterPro" id="IPR036264">
    <property type="entry name" value="Bact_exopeptidase_dim_dom"/>
</dbReference>
<dbReference type="SUPFAM" id="SSF55031">
    <property type="entry name" value="Bacterial exopeptidase dimerisation domain"/>
    <property type="match status" value="1"/>
</dbReference>
<keyword evidence="3" id="KW-0479">Metal-binding</keyword>
<dbReference type="SUPFAM" id="SSF53187">
    <property type="entry name" value="Zn-dependent exopeptidases"/>
    <property type="match status" value="1"/>
</dbReference>
<dbReference type="Gene3D" id="3.40.630.10">
    <property type="entry name" value="Zn peptidases"/>
    <property type="match status" value="1"/>
</dbReference>
<dbReference type="GO" id="GO:0050538">
    <property type="term" value="F:N-carbamoyl-L-amino-acid hydrolase activity"/>
    <property type="evidence" value="ECO:0007669"/>
    <property type="project" value="UniProtKB-EC"/>
</dbReference>
<protein>
    <submittedName>
        <fullName evidence="4">N-carbamoyl-L-amino-acid hydrolase</fullName>
        <ecNumber evidence="4">3.5.1.87</ecNumber>
    </submittedName>
</protein>
<dbReference type="PANTHER" id="PTHR32494">
    <property type="entry name" value="ALLANTOATE DEIMINASE-RELATED"/>
    <property type="match status" value="1"/>
</dbReference>
<evidence type="ECO:0000256" key="2">
    <source>
        <dbReference type="ARBA" id="ARBA00022801"/>
    </source>
</evidence>
<evidence type="ECO:0000256" key="3">
    <source>
        <dbReference type="PIRSR" id="PIRSR001235-1"/>
    </source>
</evidence>
<comment type="similarity">
    <text evidence="1">Belongs to the peptidase M20 family.</text>
</comment>
<evidence type="ECO:0000313" key="5">
    <source>
        <dbReference type="Proteomes" id="UP000584824"/>
    </source>
</evidence>
<dbReference type="Gene3D" id="3.30.70.360">
    <property type="match status" value="1"/>
</dbReference>
<dbReference type="InterPro" id="IPR010158">
    <property type="entry name" value="Amidase_Cbmase"/>
</dbReference>
<accession>A0A7W6K544</accession>
<evidence type="ECO:0000313" key="4">
    <source>
        <dbReference type="EMBL" id="MBB4105341.1"/>
    </source>
</evidence>
<dbReference type="EMBL" id="JACIDU010000019">
    <property type="protein sequence ID" value="MBB4105341.1"/>
    <property type="molecule type" value="Genomic_DNA"/>
</dbReference>
<name>A0A7W6K544_9HYPH</name>
<dbReference type="PANTHER" id="PTHR32494:SF5">
    <property type="entry name" value="ALLANTOATE AMIDOHYDROLASE"/>
    <property type="match status" value="1"/>
</dbReference>
<feature type="binding site" evidence="3">
    <location>
        <position position="130"/>
    </location>
    <ligand>
        <name>Zn(2+)</name>
        <dbReference type="ChEBI" id="CHEBI:29105"/>
        <label>2</label>
    </ligand>
</feature>
<dbReference type="PROSITE" id="PS00758">
    <property type="entry name" value="ARGE_DAPE_CPG2_1"/>
    <property type="match status" value="1"/>
</dbReference>
<dbReference type="NCBIfam" id="TIGR01879">
    <property type="entry name" value="hydantase"/>
    <property type="match status" value="1"/>
</dbReference>